<dbReference type="AlphaFoldDB" id="A0A1T5F326"/>
<dbReference type="Proteomes" id="UP000190852">
    <property type="component" value="Unassembled WGS sequence"/>
</dbReference>
<reference evidence="2" key="1">
    <citation type="submission" date="2017-02" db="EMBL/GenBank/DDBJ databases">
        <authorList>
            <person name="Varghese N."/>
            <person name="Submissions S."/>
        </authorList>
    </citation>
    <scope>NUCLEOTIDE SEQUENCE [LARGE SCALE GENOMIC DNA]</scope>
    <source>
        <strain evidence="2">DSM 24967</strain>
    </source>
</reference>
<organism evidence="1 2">
    <name type="scientific">Parabacteroides chartae</name>
    <dbReference type="NCBI Taxonomy" id="1037355"/>
    <lineage>
        <taxon>Bacteria</taxon>
        <taxon>Pseudomonadati</taxon>
        <taxon>Bacteroidota</taxon>
        <taxon>Bacteroidia</taxon>
        <taxon>Bacteroidales</taxon>
        <taxon>Tannerellaceae</taxon>
        <taxon>Parabacteroides</taxon>
    </lineage>
</organism>
<dbReference type="NCBIfam" id="TIGR03696">
    <property type="entry name" value="Rhs_assc_core"/>
    <property type="match status" value="1"/>
</dbReference>
<protein>
    <submittedName>
        <fullName evidence="1">RHS repeat-associated core domain-containing protein</fullName>
    </submittedName>
</protein>
<gene>
    <name evidence="1" type="ORF">SAMN05660349_03284</name>
</gene>
<sequence length="100" mass="11000">YDYSARYMEPALGRFTTVDPLAEKYYSVSPYMYFNNNPVNNVDLKGDSITTVVTSTVNGVTSNTTYNYGKDANGNYGFLDSSGQLYSGEDQFVAGLTKAL</sequence>
<feature type="non-terminal residue" evidence="1">
    <location>
        <position position="1"/>
    </location>
</feature>
<keyword evidence="2" id="KW-1185">Reference proteome</keyword>
<dbReference type="RefSeq" id="WP_317043006.1">
    <property type="nucleotide sequence ID" value="NZ_FUYQ01000038.1"/>
</dbReference>
<dbReference type="InterPro" id="IPR022385">
    <property type="entry name" value="Rhs_assc_core"/>
</dbReference>
<name>A0A1T5F326_9BACT</name>
<proteinExistence type="predicted"/>
<dbReference type="EMBL" id="FUYQ01000038">
    <property type="protein sequence ID" value="SKB90529.1"/>
    <property type="molecule type" value="Genomic_DNA"/>
</dbReference>
<evidence type="ECO:0000313" key="1">
    <source>
        <dbReference type="EMBL" id="SKB90529.1"/>
    </source>
</evidence>
<accession>A0A1T5F326</accession>
<dbReference type="Gene3D" id="2.180.10.10">
    <property type="entry name" value="RHS repeat-associated core"/>
    <property type="match status" value="1"/>
</dbReference>
<evidence type="ECO:0000313" key="2">
    <source>
        <dbReference type="Proteomes" id="UP000190852"/>
    </source>
</evidence>